<evidence type="ECO:0000313" key="2">
    <source>
        <dbReference type="EMBL" id="VUZ99334.1"/>
    </source>
</evidence>
<protein>
    <submittedName>
        <fullName evidence="2">VIR protein</fullName>
    </submittedName>
</protein>
<dbReference type="AlphaFoldDB" id="A0A565A4B3"/>
<reference evidence="2" key="1">
    <citation type="submission" date="2016-07" db="EMBL/GenBank/DDBJ databases">
        <authorList>
            <consortium name="Pathogen Informatics"/>
        </authorList>
    </citation>
    <scope>NUCLEOTIDE SEQUENCE</scope>
</reference>
<dbReference type="EMBL" id="FLZR02000001">
    <property type="protein sequence ID" value="VUZ99334.1"/>
    <property type="molecule type" value="Genomic_DNA"/>
</dbReference>
<dbReference type="VEuPathDB" id="PlasmoDB:PVP01_0000490"/>
<gene>
    <name evidence="2" type="ORF">PVP01_0000490</name>
</gene>
<feature type="compositionally biased region" description="Polar residues" evidence="1">
    <location>
        <begin position="241"/>
        <end position="261"/>
    </location>
</feature>
<evidence type="ECO:0000256" key="1">
    <source>
        <dbReference type="SAM" id="MobiDB-lite"/>
    </source>
</evidence>
<dbReference type="VEuPathDB" id="PlasmoDB:PVPAM_130013400"/>
<sequence>MCNYSFDKELRETLLRYMQYEKFNRHVKPDGNNQICEKLSVETNMPKKFKNFCYILSKNIEEACITMNSLPQKSGLCEPLNYWVYDTLIKNELIKDEEDISKSEIINELPKLWAYYNCMQNCKLNKYNMSVTDFKYMKELYDYTNHYLTIDENKSIIDAIGCKERYCSYINKVDKIYNTVKGLCAFSSGKPYCSLFSEIRQDNIPSVYLKLYRCSNTDIDDSLVQDEKIFTKPLLPDPQDESITASDSEISLSPNQLSPKGSFQDAPEDPSSNSSVNVGLSTFGMSLVPLFLIYKFTPGGNFLRRIINQKIGTNYITGEIPSGDWFSISRAHQNDIQENRKFNVLYQNMEKK</sequence>
<dbReference type="VEuPathDB" id="PlasmoDB:PVW1_130006500"/>
<dbReference type="Proteomes" id="UP000220605">
    <property type="component" value="Unassembled WGS sequence"/>
</dbReference>
<feature type="region of interest" description="Disordered" evidence="1">
    <location>
        <begin position="233"/>
        <end position="275"/>
    </location>
</feature>
<organism evidence="2">
    <name type="scientific">Plasmodium vivax</name>
    <name type="common">malaria parasite P. vivax</name>
    <dbReference type="NCBI Taxonomy" id="5855"/>
    <lineage>
        <taxon>Eukaryota</taxon>
        <taxon>Sar</taxon>
        <taxon>Alveolata</taxon>
        <taxon>Apicomplexa</taxon>
        <taxon>Aconoidasida</taxon>
        <taxon>Haemosporida</taxon>
        <taxon>Plasmodiidae</taxon>
        <taxon>Plasmodium</taxon>
        <taxon>Plasmodium (Plasmodium)</taxon>
    </lineage>
</organism>
<accession>A0A565A4B3</accession>
<proteinExistence type="predicted"/>
<name>A0A565A4B3_PLAVI</name>
<dbReference type="Pfam" id="PF05795">
    <property type="entry name" value="Plasmodium_Vir"/>
    <property type="match status" value="1"/>
</dbReference>
<dbReference type="InterPro" id="IPR008780">
    <property type="entry name" value="Plasmodium_Vir"/>
</dbReference>
<dbReference type="OrthoDB" id="384321at2759"/>